<dbReference type="Gene3D" id="3.40.630.40">
    <property type="entry name" value="Zn-dependent exopeptidases"/>
    <property type="match status" value="1"/>
</dbReference>
<dbReference type="Pfam" id="PF01520">
    <property type="entry name" value="Amidase_3"/>
    <property type="match status" value="1"/>
</dbReference>
<dbReference type="InterPro" id="IPR050695">
    <property type="entry name" value="N-acetylmuramoyl_amidase_3"/>
</dbReference>
<evidence type="ECO:0000313" key="5">
    <source>
        <dbReference type="Proteomes" id="UP001596142"/>
    </source>
</evidence>
<keyword evidence="2" id="KW-1133">Transmembrane helix</keyword>
<reference evidence="5" key="1">
    <citation type="journal article" date="2019" name="Int. J. Syst. Evol. Microbiol.">
        <title>The Global Catalogue of Microorganisms (GCM) 10K type strain sequencing project: providing services to taxonomists for standard genome sequencing and annotation.</title>
        <authorList>
            <consortium name="The Broad Institute Genomics Platform"/>
            <consortium name="The Broad Institute Genome Sequencing Center for Infectious Disease"/>
            <person name="Wu L."/>
            <person name="Ma J."/>
        </authorList>
    </citation>
    <scope>NUCLEOTIDE SEQUENCE [LARGE SCALE GENOMIC DNA]</scope>
    <source>
        <strain evidence="5">CECT 7184</strain>
    </source>
</reference>
<evidence type="ECO:0000256" key="1">
    <source>
        <dbReference type="ARBA" id="ARBA00022801"/>
    </source>
</evidence>
<accession>A0ABW0YRT7</accession>
<dbReference type="SUPFAM" id="SSF53187">
    <property type="entry name" value="Zn-dependent exopeptidases"/>
    <property type="match status" value="1"/>
</dbReference>
<dbReference type="GO" id="GO:0008745">
    <property type="term" value="F:N-acetylmuramoyl-L-alanine amidase activity"/>
    <property type="evidence" value="ECO:0007669"/>
    <property type="project" value="UniProtKB-EC"/>
</dbReference>
<name>A0ABW0YRT7_9BACI</name>
<gene>
    <name evidence="4" type="primary">cwlD</name>
    <name evidence="4" type="ORF">ACFPU1_13805</name>
</gene>
<dbReference type="NCBIfam" id="TIGR02883">
    <property type="entry name" value="spore_cwlD"/>
    <property type="match status" value="1"/>
</dbReference>
<dbReference type="PANTHER" id="PTHR30404:SF0">
    <property type="entry name" value="N-ACETYLMURAMOYL-L-ALANINE AMIDASE AMIC"/>
    <property type="match status" value="1"/>
</dbReference>
<organism evidence="4 5">
    <name type="scientific">Thalassorhabdus alkalitolerans</name>
    <dbReference type="NCBI Taxonomy" id="2282697"/>
    <lineage>
        <taxon>Bacteria</taxon>
        <taxon>Bacillati</taxon>
        <taxon>Bacillota</taxon>
        <taxon>Bacilli</taxon>
        <taxon>Bacillales</taxon>
        <taxon>Bacillaceae</taxon>
        <taxon>Thalassorhabdus</taxon>
    </lineage>
</organism>
<dbReference type="EC" id="3.5.1.28" evidence="4"/>
<keyword evidence="1 4" id="KW-0378">Hydrolase</keyword>
<comment type="caution">
    <text evidence="4">The sequence shown here is derived from an EMBL/GenBank/DDBJ whole genome shotgun (WGS) entry which is preliminary data.</text>
</comment>
<keyword evidence="2" id="KW-0472">Membrane</keyword>
<dbReference type="InterPro" id="IPR014234">
    <property type="entry name" value="Spore_CwlD"/>
</dbReference>
<protein>
    <submittedName>
        <fullName evidence="4">N-acetylmuramoyl-L-alanine amidase CwlD</fullName>
        <ecNumber evidence="4">3.5.1.28</ecNumber>
    </submittedName>
</protein>
<sequence>MSVKKWLIGTFVIIACAVIGWLIQIYWDSDDSLSTWQLPLSGRIIILDPGHGGVDGGAVAKSGLLEKDIALDISLKLRDYLQESGALVLMTREGDHDLAAEDVKGYRNRKVSDLKRRVELINETGSDMFISLHLNSIPSPKWSGAQTFYNRSVPDNELAAKFVQAELTRNLENTKREAKPISNIYLLDKAAIPGMLIEVGFLSNPQEASMLSKEEYQDKVAASIYQGLLRYYSGEEME</sequence>
<dbReference type="EMBL" id="JBHSOZ010000007">
    <property type="protein sequence ID" value="MFC5713843.1"/>
    <property type="molecule type" value="Genomic_DNA"/>
</dbReference>
<dbReference type="RefSeq" id="WP_385942121.1">
    <property type="nucleotide sequence ID" value="NZ_JBHSOZ010000007.1"/>
</dbReference>
<evidence type="ECO:0000256" key="2">
    <source>
        <dbReference type="SAM" id="Phobius"/>
    </source>
</evidence>
<dbReference type="SMART" id="SM00646">
    <property type="entry name" value="Ami_3"/>
    <property type="match status" value="1"/>
</dbReference>
<dbReference type="CDD" id="cd02696">
    <property type="entry name" value="MurNAc-LAA"/>
    <property type="match status" value="1"/>
</dbReference>
<dbReference type="InterPro" id="IPR002508">
    <property type="entry name" value="MurNAc-LAA_cat"/>
</dbReference>
<feature type="transmembrane region" description="Helical" evidence="2">
    <location>
        <begin position="7"/>
        <end position="27"/>
    </location>
</feature>
<feature type="domain" description="MurNAc-LAA" evidence="3">
    <location>
        <begin position="118"/>
        <end position="229"/>
    </location>
</feature>
<dbReference type="PROSITE" id="PS51257">
    <property type="entry name" value="PROKAR_LIPOPROTEIN"/>
    <property type="match status" value="1"/>
</dbReference>
<proteinExistence type="predicted"/>
<keyword evidence="5" id="KW-1185">Reference proteome</keyword>
<keyword evidence="2" id="KW-0812">Transmembrane</keyword>
<dbReference type="Proteomes" id="UP001596142">
    <property type="component" value="Unassembled WGS sequence"/>
</dbReference>
<evidence type="ECO:0000259" key="3">
    <source>
        <dbReference type="SMART" id="SM00646"/>
    </source>
</evidence>
<dbReference type="PANTHER" id="PTHR30404">
    <property type="entry name" value="N-ACETYLMURAMOYL-L-ALANINE AMIDASE"/>
    <property type="match status" value="1"/>
</dbReference>
<evidence type="ECO:0000313" key="4">
    <source>
        <dbReference type="EMBL" id="MFC5713843.1"/>
    </source>
</evidence>